<name>A0A420N5I8_FUSOX</name>
<dbReference type="VEuPathDB" id="FungiDB:FOZG_06378"/>
<dbReference type="VEuPathDB" id="FungiDB:HZS61_013187"/>
<dbReference type="AlphaFoldDB" id="A0A420N5I8"/>
<dbReference type="Proteomes" id="UP000285084">
    <property type="component" value="Unassembled WGS sequence"/>
</dbReference>
<evidence type="ECO:0000313" key="2">
    <source>
        <dbReference type="Proteomes" id="UP000285084"/>
    </source>
</evidence>
<organism evidence="1 2">
    <name type="scientific">Fusarium oxysporum</name>
    <name type="common">Fusarium vascular wilt</name>
    <dbReference type="NCBI Taxonomy" id="5507"/>
    <lineage>
        <taxon>Eukaryota</taxon>
        <taxon>Fungi</taxon>
        <taxon>Dikarya</taxon>
        <taxon>Ascomycota</taxon>
        <taxon>Pezizomycotina</taxon>
        <taxon>Sordariomycetes</taxon>
        <taxon>Hypocreomycetidae</taxon>
        <taxon>Hypocreales</taxon>
        <taxon>Nectriaceae</taxon>
        <taxon>Fusarium</taxon>
        <taxon>Fusarium oxysporum species complex</taxon>
    </lineage>
</organism>
<reference evidence="1 2" key="1">
    <citation type="journal article" date="2018" name="Sci. Rep.">
        <title>Characterisation of pathogen-specific regions and novel effector candidates in Fusarium oxysporum f. sp. cepae.</title>
        <authorList>
            <person name="Armitage A.D."/>
            <person name="Taylor A."/>
            <person name="Sobczyk M.K."/>
            <person name="Baxter L."/>
            <person name="Greenfield B.P."/>
            <person name="Bates H.J."/>
            <person name="Wilson F."/>
            <person name="Jackson A.C."/>
            <person name="Ott S."/>
            <person name="Harrison R.J."/>
            <person name="Clarkson J.P."/>
        </authorList>
    </citation>
    <scope>NUCLEOTIDE SEQUENCE [LARGE SCALE GENOMIC DNA]</scope>
    <source>
        <strain evidence="1 2">Fo_A13</strain>
    </source>
</reference>
<protein>
    <submittedName>
        <fullName evidence="1">Uncharacterized protein</fullName>
    </submittedName>
</protein>
<dbReference type="VEuPathDB" id="FungiDB:FOC1_g10009037"/>
<accession>A0A420N5I8</accession>
<sequence>MPTVEGGVVTVIEDLPFYTTTITELYTGTSLITGPIAISTILASDSVVTIVMATPPVFSTRFYTGTSILSGPITVTTLSPSGSDPATVIIEKPPVTITQRYSGSSTVTLTKITPTATEDGTVIIGIPAPQPVTSYHQYSGSSSINAARAVTTIQPTDTEPATVVIETPAPPPAFSCDEGGYLIQVRTLYRLNLVTGVNSLVAQNVGPGAPSGTTNGGTINPIGYNVLDNLIYGIVQVANSKSQVIRIGSTGSYTLMNTFIDGSQYLPGRYVA</sequence>
<comment type="caution">
    <text evidence="1">The sequence shown here is derived from an EMBL/GenBank/DDBJ whole genome shotgun (WGS) entry which is preliminary data.</text>
</comment>
<dbReference type="VEuPathDB" id="FungiDB:FOIG_12421"/>
<gene>
    <name evidence="1" type="ORF">BFJ69_g7718</name>
</gene>
<dbReference type="VEuPathDB" id="FungiDB:FOMG_15663"/>
<dbReference type="EMBL" id="MRCX01000061">
    <property type="protein sequence ID" value="RKK75461.1"/>
    <property type="molecule type" value="Genomic_DNA"/>
</dbReference>
<dbReference type="VEuPathDB" id="FungiDB:FOC4_g10012248"/>
<proteinExistence type="predicted"/>
<evidence type="ECO:0000313" key="1">
    <source>
        <dbReference type="EMBL" id="RKK75461.1"/>
    </source>
</evidence>
<dbReference type="VEuPathDB" id="FungiDB:FOXG_08823"/>